<gene>
    <name evidence="2" type="ORF">C1H46_035364</name>
</gene>
<feature type="region of interest" description="Disordered" evidence="1">
    <location>
        <begin position="1"/>
        <end position="29"/>
    </location>
</feature>
<reference evidence="2 3" key="1">
    <citation type="journal article" date="2019" name="G3 (Bethesda)">
        <title>Sequencing of a Wild Apple (Malus baccata) Genome Unravels the Differences Between Cultivated and Wild Apple Species Regarding Disease Resistance and Cold Tolerance.</title>
        <authorList>
            <person name="Chen X."/>
        </authorList>
    </citation>
    <scope>NUCLEOTIDE SEQUENCE [LARGE SCALE GENOMIC DNA]</scope>
    <source>
        <strain evidence="3">cv. Shandingzi</strain>
        <tissue evidence="2">Leaves</tissue>
    </source>
</reference>
<sequence>MAKSKTTPEAAAGRSSSKSRKSSPFGTTMMDLMFPNSFSELEMKAIELLVQLSTTTTTTTSGGGSAASEVSNYYLTGNEEITSTDAKGGAAAVHDGHRDQVSLSLSSSSKSQKILLTEGVDRVDEDEDGVCLGLGQMRKKRFGSISELYELTEPLNNLNRKKKKRMSGHASSRSS</sequence>
<accession>A0A540KXY0</accession>
<name>A0A540KXY0_MALBA</name>
<organism evidence="2 3">
    <name type="scientific">Malus baccata</name>
    <name type="common">Siberian crab apple</name>
    <name type="synonym">Pyrus baccata</name>
    <dbReference type="NCBI Taxonomy" id="106549"/>
    <lineage>
        <taxon>Eukaryota</taxon>
        <taxon>Viridiplantae</taxon>
        <taxon>Streptophyta</taxon>
        <taxon>Embryophyta</taxon>
        <taxon>Tracheophyta</taxon>
        <taxon>Spermatophyta</taxon>
        <taxon>Magnoliopsida</taxon>
        <taxon>eudicotyledons</taxon>
        <taxon>Gunneridae</taxon>
        <taxon>Pentapetalae</taxon>
        <taxon>rosids</taxon>
        <taxon>fabids</taxon>
        <taxon>Rosales</taxon>
        <taxon>Rosaceae</taxon>
        <taxon>Amygdaloideae</taxon>
        <taxon>Maleae</taxon>
        <taxon>Malus</taxon>
    </lineage>
</organism>
<protein>
    <submittedName>
        <fullName evidence="2">Uncharacterized protein</fullName>
    </submittedName>
</protein>
<evidence type="ECO:0000313" key="2">
    <source>
        <dbReference type="EMBL" id="TQD79086.1"/>
    </source>
</evidence>
<dbReference type="EMBL" id="VIEB01000875">
    <property type="protein sequence ID" value="TQD79086.1"/>
    <property type="molecule type" value="Genomic_DNA"/>
</dbReference>
<evidence type="ECO:0000313" key="3">
    <source>
        <dbReference type="Proteomes" id="UP000315295"/>
    </source>
</evidence>
<dbReference type="PANTHER" id="PTHR35167">
    <property type="entry name" value="OS05G0216466 PROTEIN"/>
    <property type="match status" value="1"/>
</dbReference>
<dbReference type="PANTHER" id="PTHR35167:SF3">
    <property type="entry name" value="OS05G0216466 PROTEIN"/>
    <property type="match status" value="1"/>
</dbReference>
<evidence type="ECO:0000256" key="1">
    <source>
        <dbReference type="SAM" id="MobiDB-lite"/>
    </source>
</evidence>
<keyword evidence="3" id="KW-1185">Reference proteome</keyword>
<dbReference type="Proteomes" id="UP000315295">
    <property type="component" value="Unassembled WGS sequence"/>
</dbReference>
<comment type="caution">
    <text evidence="2">The sequence shown here is derived from an EMBL/GenBank/DDBJ whole genome shotgun (WGS) entry which is preliminary data.</text>
</comment>
<dbReference type="AlphaFoldDB" id="A0A540KXY0"/>
<feature type="region of interest" description="Disordered" evidence="1">
    <location>
        <begin position="156"/>
        <end position="175"/>
    </location>
</feature>
<proteinExistence type="predicted"/>